<dbReference type="Proteomes" id="UP000515561">
    <property type="component" value="Chromosome"/>
</dbReference>
<keyword evidence="2" id="KW-1133">Transmembrane helix</keyword>
<proteinExistence type="predicted"/>
<feature type="transmembrane region" description="Helical" evidence="2">
    <location>
        <begin position="7"/>
        <end position="30"/>
    </location>
</feature>
<reference evidence="3 4" key="1">
    <citation type="journal article" date="2016" name="Int. J. Syst. Evol. Microbiol.">
        <title>Descriptions of Anaerotaenia torta gen. nov., sp. nov. and Anaerocolumna cellulosilytica gen. nov., sp. nov. isolated from a methanogenic reactor of cattle waste.</title>
        <authorList>
            <person name="Uek A."/>
            <person name="Ohtaki Y."/>
            <person name="Kaku N."/>
            <person name="Ueki K."/>
        </authorList>
    </citation>
    <scope>NUCLEOTIDE SEQUENCE [LARGE SCALE GENOMIC DNA]</scope>
    <source>
        <strain evidence="3 4">SN021</strain>
    </source>
</reference>
<protein>
    <submittedName>
        <fullName evidence="3">Uncharacterized protein</fullName>
    </submittedName>
</protein>
<accession>A0A6S6R9A2</accession>
<dbReference type="GO" id="GO:0009055">
    <property type="term" value="F:electron transfer activity"/>
    <property type="evidence" value="ECO:0007669"/>
    <property type="project" value="InterPro"/>
</dbReference>
<dbReference type="InterPro" id="IPR007329">
    <property type="entry name" value="FMN-bd"/>
</dbReference>
<dbReference type="GO" id="GO:0005886">
    <property type="term" value="C:plasma membrane"/>
    <property type="evidence" value="ECO:0007669"/>
    <property type="project" value="InterPro"/>
</dbReference>
<dbReference type="Pfam" id="PF04205">
    <property type="entry name" value="FMN_bind"/>
    <property type="match status" value="2"/>
</dbReference>
<evidence type="ECO:0000313" key="4">
    <source>
        <dbReference type="Proteomes" id="UP000515561"/>
    </source>
</evidence>
<organism evidence="3 4">
    <name type="scientific">Anaerocolumna cellulosilytica</name>
    <dbReference type="NCBI Taxonomy" id="433286"/>
    <lineage>
        <taxon>Bacteria</taxon>
        <taxon>Bacillati</taxon>
        <taxon>Bacillota</taxon>
        <taxon>Clostridia</taxon>
        <taxon>Lachnospirales</taxon>
        <taxon>Lachnospiraceae</taxon>
        <taxon>Anaerocolumna</taxon>
    </lineage>
</organism>
<dbReference type="SMART" id="SM00900">
    <property type="entry name" value="FMN_bind"/>
    <property type="match status" value="2"/>
</dbReference>
<dbReference type="Gene3D" id="3.90.1010.20">
    <property type="match status" value="2"/>
</dbReference>
<dbReference type="EMBL" id="AP023367">
    <property type="protein sequence ID" value="BCJ96697.1"/>
    <property type="molecule type" value="Genomic_DNA"/>
</dbReference>
<dbReference type="InterPro" id="IPR010209">
    <property type="entry name" value="Ion_transpt_RnfG/RsxG"/>
</dbReference>
<evidence type="ECO:0000313" key="3">
    <source>
        <dbReference type="EMBL" id="BCJ96697.1"/>
    </source>
</evidence>
<evidence type="ECO:0000256" key="1">
    <source>
        <dbReference type="SAM" id="MobiDB-lite"/>
    </source>
</evidence>
<evidence type="ECO:0000256" key="2">
    <source>
        <dbReference type="SAM" id="Phobius"/>
    </source>
</evidence>
<keyword evidence="4" id="KW-1185">Reference proteome</keyword>
<dbReference type="KEGG" id="acel:acsn021_42660"/>
<dbReference type="GO" id="GO:0022900">
    <property type="term" value="P:electron transport chain"/>
    <property type="evidence" value="ECO:0007669"/>
    <property type="project" value="InterPro"/>
</dbReference>
<gene>
    <name evidence="3" type="ORF">acsn021_42660</name>
</gene>
<feature type="region of interest" description="Disordered" evidence="1">
    <location>
        <begin position="400"/>
        <end position="438"/>
    </location>
</feature>
<sequence>MKKNNKLTGIITLAVVAVLAVVIIIGTNVLTKKNNAPSNGADSIDLTGYSNTGNIIIRSASEVKADDGSLEGYLVTVASKGFGGDIYMDVTFDQTGDTVKSLVINEHKETEGYGSKITEEAFLSQFNGLTAPVSLAGAGTESAAQAAPTEAAPVETTTSANETVTLADGTYVAETEGYKANGYNDKVSLTIAGGKITEVLWDAYNEAGELKSVLSADGAYEMTKDGPTWQEQAVAIADFVVQNQSTDAIAMNAEGKTDSVSGVSISVNTFVSLVKQCLLQASPKSLQDGTYTAQGTESNGYTGIVTLVVENGAITSVVWDAKDAKGEFKSYLSSTGKYVMVEGNPTWKEQADALAAFVIENQSTSGIVLNEQGKTDSVAGVSISVNEFISLTEECLTKAASGDVSSDNGGETPDATPTETPSTDDSEKAPGTIDGVSGATVSSTAVVDGINKAQSFIKDFVLKK</sequence>
<dbReference type="GO" id="GO:0010181">
    <property type="term" value="F:FMN binding"/>
    <property type="evidence" value="ECO:0007669"/>
    <property type="project" value="InterPro"/>
</dbReference>
<name>A0A6S6R9A2_9FIRM</name>
<dbReference type="AlphaFoldDB" id="A0A6S6R9A2"/>
<keyword evidence="2" id="KW-0812">Transmembrane</keyword>
<feature type="compositionally biased region" description="Polar residues" evidence="1">
    <location>
        <begin position="403"/>
        <end position="423"/>
    </location>
</feature>
<dbReference type="PANTHER" id="PTHR36118">
    <property type="entry name" value="ION-TRANSLOCATING OXIDOREDUCTASE COMPLEX SUBUNIT G"/>
    <property type="match status" value="1"/>
</dbReference>
<dbReference type="PANTHER" id="PTHR36118:SF1">
    <property type="entry name" value="ION-TRANSLOCATING OXIDOREDUCTASE COMPLEX SUBUNIT G"/>
    <property type="match status" value="1"/>
</dbReference>
<dbReference type="RefSeq" id="WP_184092053.1">
    <property type="nucleotide sequence ID" value="NZ_AP023367.1"/>
</dbReference>
<keyword evidence="2" id="KW-0472">Membrane</keyword>